<evidence type="ECO:0000313" key="2">
    <source>
        <dbReference type="EMBL" id="RDW66575.1"/>
    </source>
</evidence>
<feature type="region of interest" description="Disordered" evidence="1">
    <location>
        <begin position="101"/>
        <end position="128"/>
    </location>
</feature>
<dbReference type="Proteomes" id="UP000256645">
    <property type="component" value="Unassembled WGS sequence"/>
</dbReference>
<proteinExistence type="predicted"/>
<keyword evidence="3" id="KW-1185">Reference proteome</keyword>
<organism evidence="2 3">
    <name type="scientific">Coleophoma cylindrospora</name>
    <dbReference type="NCBI Taxonomy" id="1849047"/>
    <lineage>
        <taxon>Eukaryota</taxon>
        <taxon>Fungi</taxon>
        <taxon>Dikarya</taxon>
        <taxon>Ascomycota</taxon>
        <taxon>Pezizomycotina</taxon>
        <taxon>Leotiomycetes</taxon>
        <taxon>Helotiales</taxon>
        <taxon>Dermateaceae</taxon>
        <taxon>Coleophoma</taxon>
    </lineage>
</organism>
<evidence type="ECO:0000256" key="1">
    <source>
        <dbReference type="SAM" id="MobiDB-lite"/>
    </source>
</evidence>
<comment type="caution">
    <text evidence="2">The sequence shown here is derived from an EMBL/GenBank/DDBJ whole genome shotgun (WGS) entry which is preliminary data.</text>
</comment>
<dbReference type="AlphaFoldDB" id="A0A3D8QXS9"/>
<name>A0A3D8QXS9_9HELO</name>
<dbReference type="EMBL" id="PDLM01000011">
    <property type="protein sequence ID" value="RDW66575.1"/>
    <property type="molecule type" value="Genomic_DNA"/>
</dbReference>
<reference evidence="2 3" key="1">
    <citation type="journal article" date="2018" name="IMA Fungus">
        <title>IMA Genome-F 9: Draft genome sequence of Annulohypoxylon stygium, Aspergillus mulundensis, Berkeleyomyces basicola (syn. Thielaviopsis basicola), Ceratocystis smalleyi, two Cercospora beticola strains, Coleophoma cylindrospora, Fusarium fracticaudum, Phialophora cf. hyalina, and Morchella septimelata.</title>
        <authorList>
            <person name="Wingfield B.D."/>
            <person name="Bills G.F."/>
            <person name="Dong Y."/>
            <person name="Huang W."/>
            <person name="Nel W.J."/>
            <person name="Swalarsk-Parry B.S."/>
            <person name="Vaghefi N."/>
            <person name="Wilken P.M."/>
            <person name="An Z."/>
            <person name="de Beer Z.W."/>
            <person name="De Vos L."/>
            <person name="Chen L."/>
            <person name="Duong T.A."/>
            <person name="Gao Y."/>
            <person name="Hammerbacher A."/>
            <person name="Kikkert J.R."/>
            <person name="Li Y."/>
            <person name="Li H."/>
            <person name="Li K."/>
            <person name="Li Q."/>
            <person name="Liu X."/>
            <person name="Ma X."/>
            <person name="Naidoo K."/>
            <person name="Pethybridge S.J."/>
            <person name="Sun J."/>
            <person name="Steenkamp E.T."/>
            <person name="van der Nest M.A."/>
            <person name="van Wyk S."/>
            <person name="Wingfield M.J."/>
            <person name="Xiong C."/>
            <person name="Yue Q."/>
            <person name="Zhang X."/>
        </authorList>
    </citation>
    <scope>NUCLEOTIDE SEQUENCE [LARGE SCALE GENOMIC DNA]</scope>
    <source>
        <strain evidence="2 3">BP6252</strain>
    </source>
</reference>
<gene>
    <name evidence="2" type="ORF">BP6252_10210</name>
</gene>
<protein>
    <submittedName>
        <fullName evidence="2">Uncharacterized protein</fullName>
    </submittedName>
</protein>
<sequence length="128" mass="13291">MGKHTPSELVVDVTLGSRPGRRVFADGVVIPPSALCPLAGVHNLMHCRPVAAQSCGASDSEALASGTYKQSVQPCGNSPKILHRPLLQHPRPILVSGAIRNSARGGDSTAQAWAHGSGSADHLRRSSS</sequence>
<accession>A0A3D8QXS9</accession>
<evidence type="ECO:0000313" key="3">
    <source>
        <dbReference type="Proteomes" id="UP000256645"/>
    </source>
</evidence>